<evidence type="ECO:0000313" key="1">
    <source>
        <dbReference type="EMBL" id="KAI9915241.1"/>
    </source>
</evidence>
<name>A0ACC0WB33_9STRA</name>
<dbReference type="Proteomes" id="UP001163321">
    <property type="component" value="Chromosome 3"/>
</dbReference>
<gene>
    <name evidence="1" type="ORF">PsorP6_007026</name>
</gene>
<proteinExistence type="predicted"/>
<evidence type="ECO:0000313" key="2">
    <source>
        <dbReference type="Proteomes" id="UP001163321"/>
    </source>
</evidence>
<organism evidence="1 2">
    <name type="scientific">Peronosclerospora sorghi</name>
    <dbReference type="NCBI Taxonomy" id="230839"/>
    <lineage>
        <taxon>Eukaryota</taxon>
        <taxon>Sar</taxon>
        <taxon>Stramenopiles</taxon>
        <taxon>Oomycota</taxon>
        <taxon>Peronosporomycetes</taxon>
        <taxon>Peronosporales</taxon>
        <taxon>Peronosporaceae</taxon>
        <taxon>Peronosclerospora</taxon>
    </lineage>
</organism>
<protein>
    <submittedName>
        <fullName evidence="1">Uncharacterized protein</fullName>
    </submittedName>
</protein>
<comment type="caution">
    <text evidence="1">The sequence shown here is derived from an EMBL/GenBank/DDBJ whole genome shotgun (WGS) entry which is preliminary data.</text>
</comment>
<dbReference type="EMBL" id="CM047582">
    <property type="protein sequence ID" value="KAI9915241.1"/>
    <property type="molecule type" value="Genomic_DNA"/>
</dbReference>
<sequence>MNLTHHETLREPELMLPLTEPSMSLRTAQLCVRRKSSDPVSPFRLKSKYHSLHRRGCKCVPQGFRKKLLPDN</sequence>
<reference evidence="1 2" key="1">
    <citation type="journal article" date="2022" name="bioRxiv">
        <title>The genome of the oomycete Peronosclerospora sorghi, a cosmopolitan pathogen of maize and sorghum, is inflated with dispersed pseudogenes.</title>
        <authorList>
            <person name="Fletcher K."/>
            <person name="Martin F."/>
            <person name="Isakeit T."/>
            <person name="Cavanaugh K."/>
            <person name="Magill C."/>
            <person name="Michelmore R."/>
        </authorList>
    </citation>
    <scope>NUCLEOTIDE SEQUENCE [LARGE SCALE GENOMIC DNA]</scope>
    <source>
        <strain evidence="1">P6</strain>
    </source>
</reference>
<accession>A0ACC0WB33</accession>
<keyword evidence="2" id="KW-1185">Reference proteome</keyword>